<keyword evidence="2" id="KW-1185">Reference proteome</keyword>
<protein>
    <submittedName>
        <fullName evidence="1">Uncharacterized protein</fullName>
    </submittedName>
</protein>
<organism evidence="1 2">
    <name type="scientific">Dermacentor silvarum</name>
    <name type="common">Tick</name>
    <dbReference type="NCBI Taxonomy" id="543639"/>
    <lineage>
        <taxon>Eukaryota</taxon>
        <taxon>Metazoa</taxon>
        <taxon>Ecdysozoa</taxon>
        <taxon>Arthropoda</taxon>
        <taxon>Chelicerata</taxon>
        <taxon>Arachnida</taxon>
        <taxon>Acari</taxon>
        <taxon>Parasitiformes</taxon>
        <taxon>Ixodida</taxon>
        <taxon>Ixodoidea</taxon>
        <taxon>Ixodidae</taxon>
        <taxon>Rhipicephalinae</taxon>
        <taxon>Dermacentor</taxon>
    </lineage>
</organism>
<proteinExistence type="predicted"/>
<dbReference type="EMBL" id="CM023470">
    <property type="protein sequence ID" value="KAH7978481.1"/>
    <property type="molecule type" value="Genomic_DNA"/>
</dbReference>
<name>A0ACB8DVV6_DERSI</name>
<reference evidence="1" key="1">
    <citation type="submission" date="2020-05" db="EMBL/GenBank/DDBJ databases">
        <title>Large-scale comparative analyses of tick genomes elucidate their genetic diversity and vector capacities.</title>
        <authorList>
            <person name="Jia N."/>
            <person name="Wang J."/>
            <person name="Shi W."/>
            <person name="Du L."/>
            <person name="Sun Y."/>
            <person name="Zhan W."/>
            <person name="Jiang J."/>
            <person name="Wang Q."/>
            <person name="Zhang B."/>
            <person name="Ji P."/>
            <person name="Sakyi L.B."/>
            <person name="Cui X."/>
            <person name="Yuan T."/>
            <person name="Jiang B."/>
            <person name="Yang W."/>
            <person name="Lam T.T.-Y."/>
            <person name="Chang Q."/>
            <person name="Ding S."/>
            <person name="Wang X."/>
            <person name="Zhu J."/>
            <person name="Ruan X."/>
            <person name="Zhao L."/>
            <person name="Wei J."/>
            <person name="Que T."/>
            <person name="Du C."/>
            <person name="Cheng J."/>
            <person name="Dai P."/>
            <person name="Han X."/>
            <person name="Huang E."/>
            <person name="Gao Y."/>
            <person name="Liu J."/>
            <person name="Shao H."/>
            <person name="Ye R."/>
            <person name="Li L."/>
            <person name="Wei W."/>
            <person name="Wang X."/>
            <person name="Wang C."/>
            <person name="Yang T."/>
            <person name="Huo Q."/>
            <person name="Li W."/>
            <person name="Guo W."/>
            <person name="Chen H."/>
            <person name="Zhou L."/>
            <person name="Ni X."/>
            <person name="Tian J."/>
            <person name="Zhou Y."/>
            <person name="Sheng Y."/>
            <person name="Liu T."/>
            <person name="Pan Y."/>
            <person name="Xia L."/>
            <person name="Li J."/>
            <person name="Zhao F."/>
            <person name="Cao W."/>
        </authorList>
    </citation>
    <scope>NUCLEOTIDE SEQUENCE</scope>
    <source>
        <strain evidence="1">Dsil-2018</strain>
    </source>
</reference>
<evidence type="ECO:0000313" key="2">
    <source>
        <dbReference type="Proteomes" id="UP000821865"/>
    </source>
</evidence>
<sequence>MACGGGDPCIAGPSTRKRSFSFLSSSLSDDDSDTDVYLVSGSDDSDDGELSSSSGDDEDSSETNIASARQWILLDVDNPPVKPPRFPFLAIPGKTFNLSSSDDLMEYIQQFLDDELISLVVDETNRKAVETLKRSPQSEHSRLKKWVPVTKEEIGDAGRRSPSPAKTVYLVSDASCDTDTPPPSEPQLSTSYSVITKDSPDKQSPKRRTIQTRLELRFLSAVMAEVRAGSVGDSLRAVSATERKFNLMD</sequence>
<comment type="caution">
    <text evidence="1">The sequence shown here is derived from an EMBL/GenBank/DDBJ whole genome shotgun (WGS) entry which is preliminary data.</text>
</comment>
<evidence type="ECO:0000313" key="1">
    <source>
        <dbReference type="EMBL" id="KAH7978481.1"/>
    </source>
</evidence>
<dbReference type="Proteomes" id="UP000821865">
    <property type="component" value="Chromosome 1"/>
</dbReference>
<gene>
    <name evidence="1" type="ORF">HPB49_005605</name>
</gene>
<accession>A0ACB8DVV6</accession>